<dbReference type="Pfam" id="PF00005">
    <property type="entry name" value="ABC_tran"/>
    <property type="match status" value="2"/>
</dbReference>
<dbReference type="InterPro" id="IPR036640">
    <property type="entry name" value="ABC1_TM_sf"/>
</dbReference>
<keyword evidence="15" id="KW-1185">Reference proteome</keyword>
<dbReference type="InterPro" id="IPR003593">
    <property type="entry name" value="AAA+_ATPase"/>
</dbReference>
<dbReference type="PROSITE" id="PS50893">
    <property type="entry name" value="ABC_TRANSPORTER_2"/>
    <property type="match status" value="2"/>
</dbReference>
<dbReference type="SMART" id="SM00382">
    <property type="entry name" value="AAA"/>
    <property type="match status" value="2"/>
</dbReference>
<feature type="domain" description="ABC transmembrane type-1" evidence="13">
    <location>
        <begin position="51"/>
        <end position="325"/>
    </location>
</feature>
<reference evidence="15" key="1">
    <citation type="journal article" date="2023" name="Commun. Biol.">
        <title>Genome analysis of Parmales, the sister group of diatoms, reveals the evolutionary specialization of diatoms from phago-mixotrophs to photoautotrophs.</title>
        <authorList>
            <person name="Ban H."/>
            <person name="Sato S."/>
            <person name="Yoshikawa S."/>
            <person name="Yamada K."/>
            <person name="Nakamura Y."/>
            <person name="Ichinomiya M."/>
            <person name="Sato N."/>
            <person name="Blanc-Mathieu R."/>
            <person name="Endo H."/>
            <person name="Kuwata A."/>
            <person name="Ogata H."/>
        </authorList>
    </citation>
    <scope>NUCLEOTIDE SEQUENCE [LARGE SCALE GENOMIC DNA]</scope>
</reference>
<evidence type="ECO:0000256" key="9">
    <source>
        <dbReference type="ARBA" id="ARBA00023136"/>
    </source>
</evidence>
<accession>A0A9W7GM49</accession>
<evidence type="ECO:0000256" key="5">
    <source>
        <dbReference type="ARBA" id="ARBA00022737"/>
    </source>
</evidence>
<dbReference type="InterPro" id="IPR027417">
    <property type="entry name" value="P-loop_NTPase"/>
</dbReference>
<keyword evidence="9 11" id="KW-0472">Membrane</keyword>
<dbReference type="PANTHER" id="PTHR24223">
    <property type="entry name" value="ATP-BINDING CASSETTE SUB-FAMILY C"/>
    <property type="match status" value="1"/>
</dbReference>
<dbReference type="PANTHER" id="PTHR24223:SF456">
    <property type="entry name" value="MULTIDRUG RESISTANCE-ASSOCIATED PROTEIN LETHAL(2)03659"/>
    <property type="match status" value="1"/>
</dbReference>
<evidence type="ECO:0000313" key="14">
    <source>
        <dbReference type="EMBL" id="GMI47855.1"/>
    </source>
</evidence>
<feature type="transmembrane region" description="Helical" evidence="11">
    <location>
        <begin position="265"/>
        <end position="285"/>
    </location>
</feature>
<feature type="transmembrane region" description="Helical" evidence="11">
    <location>
        <begin position="86"/>
        <end position="108"/>
    </location>
</feature>
<feature type="transmembrane region" description="Helical" evidence="11">
    <location>
        <begin position="889"/>
        <end position="910"/>
    </location>
</feature>
<keyword evidence="5" id="KW-0677">Repeat</keyword>
<protein>
    <recommendedName>
        <fullName evidence="16">P-loop containing nucleoside triphosphate hydrolase protein</fullName>
    </recommendedName>
</protein>
<evidence type="ECO:0000256" key="3">
    <source>
        <dbReference type="ARBA" id="ARBA00022448"/>
    </source>
</evidence>
<keyword evidence="8 11" id="KW-1133">Transmembrane helix</keyword>
<feature type="transmembrane region" description="Helical" evidence="11">
    <location>
        <begin position="664"/>
        <end position="683"/>
    </location>
</feature>
<feature type="transmembrane region" description="Helical" evidence="11">
    <location>
        <begin position="51"/>
        <end position="74"/>
    </location>
</feature>
<dbReference type="OrthoDB" id="6500128at2759"/>
<keyword evidence="6" id="KW-0547">Nucleotide-binding</keyword>
<dbReference type="InterPro" id="IPR003439">
    <property type="entry name" value="ABC_transporter-like_ATP-bd"/>
</dbReference>
<feature type="region of interest" description="Disordered" evidence="10">
    <location>
        <begin position="587"/>
        <end position="636"/>
    </location>
</feature>
<feature type="transmembrane region" description="Helical" evidence="11">
    <location>
        <begin position="922"/>
        <end position="942"/>
    </location>
</feature>
<dbReference type="CDD" id="cd18580">
    <property type="entry name" value="ABC_6TM_ABCC_D2"/>
    <property type="match status" value="1"/>
</dbReference>
<evidence type="ECO:0000256" key="11">
    <source>
        <dbReference type="SAM" id="Phobius"/>
    </source>
</evidence>
<sequence length="1232" mass="135152">MPEITPSDSSVELGNMFDRIVEDAIQDGVAGKSLLKGIFYHYVKRTKYTQIILVLESAAHILQALALGGLIRHIASPDSPASSGYLWASAIVGCSIYVMFAHHIYFFATWRLGMQYKNGAIASIYRKCLRLKSTHNKGGVVQNLATNDVERFFLAAIFLPYLLFGPIEALAVLAIGVNLIGWSFGIGYILLLLFVPLQYHLSQKFATVRAKVAKITDRRVELISQAVGGSRLMKMSVWERSFEERIEAVRREEIKALADANNLKAYNEALFFVCNVVIAAVIFTAKTQLMDETLTASDVFTVITLVNIVQFTMTKFFSLGIMGVSEVAVTITRIEAFMRTEEVSGRKVKTIEDEEDLAVELNDVTTYWDDDVSGVRAIGNVNLKVEKGTIKLVIGPVGGGKSALVSAIIGDQHPHTGSVSVNGTLAYAPQQPFIVSATIKENVLFGKPFDSKWYQEVISAVALDVDLEALTEGDKTVVGDRGVNLSGGQKARIGVARALYEKPDVIVLDDIMSAVDVKVMRKIWEEALVKLLLNRLKSSIILVSHQHQFCRDPIVGSNNVLVLDGEIRGEGTYEECISLSEGRLISGAAPEQTKNTKKSRKAKELSDSTPNEEDPLLPPPPPPTEDSNGEVGGMTSATEDTAIGKISAATFKTYLRAMSNSNTYYPFAGVMLTMLGGQALLIWTMAELGKWAEKSPSEQRSASTLATIWVLVGVTIVLGFIRSTNSFHRLLNAAFNLHSKMTRAVLSTKISFFDTRPLGLILNRFSADVGITDDQLVATIFDFMLCGLMTLGSVVTAAYALPIVLTAVPFLAYYFVGLRRVYIKASREIKRIESATRSPVYTALSESLSGLSTIRTFEGAEKFFSKEFQSRHDENLRAFFAWLACTRWLGFRLDAICLGLLMAACYLAVICRHHTGFNIEPAILGLALTFLIQLAGLFQWTVRQSAEAENMLISVERILEFADLEPESNLDNIEDPAEAVEVSEDWPQEGGMTFLNVKAKYRASLEYALKGISFEIKGGEKVGVVGRTGSGKSTLLQVIMRLLDVVEGTMTVDGVDTSKVPLRAFRKKFAVIPQTPTLFNVSLKDNLDPFGEYEDSAIWDALDIVQMKGVIKGLGEGLDYMCSSGGGNFSVGQRQLLCLSRAILTKCKILIMDESAANVDPLTDVKLQEAVKKCFAGSTVLSIAHRLESVMEYDKVLVLGAGEILEYGAPSELLKDKHGSFYAMVEDSRLEG</sequence>
<dbReference type="InterPro" id="IPR044726">
    <property type="entry name" value="ABCC_6TM_D2"/>
</dbReference>
<feature type="domain" description="ABC transporter" evidence="12">
    <location>
        <begin position="359"/>
        <end position="589"/>
    </location>
</feature>
<dbReference type="FunFam" id="3.40.50.300:FF:000630">
    <property type="entry name" value="ATP-binding cassette (ABC) transporter, putative"/>
    <property type="match status" value="1"/>
</dbReference>
<feature type="transmembrane region" description="Helical" evidence="11">
    <location>
        <begin position="305"/>
        <end position="329"/>
    </location>
</feature>
<dbReference type="CDD" id="cd18579">
    <property type="entry name" value="ABC_6TM_ABCC_D1"/>
    <property type="match status" value="1"/>
</dbReference>
<feature type="transmembrane region" description="Helical" evidence="11">
    <location>
        <begin position="794"/>
        <end position="816"/>
    </location>
</feature>
<comment type="subcellular location">
    <subcellularLocation>
        <location evidence="1">Membrane</location>
        <topology evidence="1">Multi-pass membrane protein</topology>
    </subcellularLocation>
</comment>
<dbReference type="CDD" id="cd03244">
    <property type="entry name" value="ABCC_MRP_domain2"/>
    <property type="match status" value="1"/>
</dbReference>
<dbReference type="PROSITE" id="PS50929">
    <property type="entry name" value="ABC_TM1F"/>
    <property type="match status" value="2"/>
</dbReference>
<evidence type="ECO:0000259" key="12">
    <source>
        <dbReference type="PROSITE" id="PS50893"/>
    </source>
</evidence>
<evidence type="ECO:0000256" key="4">
    <source>
        <dbReference type="ARBA" id="ARBA00022692"/>
    </source>
</evidence>
<gene>
    <name evidence="14" type="ORF">TrCOL_g5337</name>
</gene>
<evidence type="ECO:0000259" key="13">
    <source>
        <dbReference type="PROSITE" id="PS50929"/>
    </source>
</evidence>
<comment type="caution">
    <text evidence="14">The sequence shown here is derived from an EMBL/GenBank/DDBJ whole genome shotgun (WGS) entry which is preliminary data.</text>
</comment>
<dbReference type="GO" id="GO:0016887">
    <property type="term" value="F:ATP hydrolysis activity"/>
    <property type="evidence" value="ECO:0007669"/>
    <property type="project" value="InterPro"/>
</dbReference>
<evidence type="ECO:0008006" key="16">
    <source>
        <dbReference type="Google" id="ProtNLM"/>
    </source>
</evidence>
<dbReference type="SUPFAM" id="SSF90123">
    <property type="entry name" value="ABC transporter transmembrane region"/>
    <property type="match status" value="2"/>
</dbReference>
<dbReference type="GO" id="GO:0005524">
    <property type="term" value="F:ATP binding"/>
    <property type="evidence" value="ECO:0007669"/>
    <property type="project" value="UniProtKB-KW"/>
</dbReference>
<dbReference type="InterPro" id="IPR011527">
    <property type="entry name" value="ABC1_TM_dom"/>
</dbReference>
<comment type="similarity">
    <text evidence="2">Belongs to the ABC transporter superfamily. ABCC family. Conjugate transporter (TC 3.A.1.208) subfamily.</text>
</comment>
<dbReference type="AlphaFoldDB" id="A0A9W7GM49"/>
<evidence type="ECO:0000256" key="7">
    <source>
        <dbReference type="ARBA" id="ARBA00022840"/>
    </source>
</evidence>
<feature type="domain" description="ABC transmembrane type-1" evidence="13">
    <location>
        <begin position="668"/>
        <end position="950"/>
    </location>
</feature>
<dbReference type="Pfam" id="PF00664">
    <property type="entry name" value="ABC_membrane"/>
    <property type="match status" value="2"/>
</dbReference>
<dbReference type="Gene3D" id="3.40.50.300">
    <property type="entry name" value="P-loop containing nucleotide triphosphate hydrolases"/>
    <property type="match status" value="2"/>
</dbReference>
<dbReference type="GO" id="GO:0016020">
    <property type="term" value="C:membrane"/>
    <property type="evidence" value="ECO:0007669"/>
    <property type="project" value="UniProtKB-SubCell"/>
</dbReference>
<dbReference type="SUPFAM" id="SSF52540">
    <property type="entry name" value="P-loop containing nucleoside triphosphate hydrolases"/>
    <property type="match status" value="2"/>
</dbReference>
<feature type="domain" description="ABC transporter" evidence="12">
    <location>
        <begin position="992"/>
        <end position="1226"/>
    </location>
</feature>
<dbReference type="FunFam" id="3.40.50.300:FF:000973">
    <property type="entry name" value="Multidrug resistance-associated protein 4"/>
    <property type="match status" value="1"/>
</dbReference>
<dbReference type="CDD" id="cd03250">
    <property type="entry name" value="ABCC_MRP_domain1"/>
    <property type="match status" value="1"/>
</dbReference>
<dbReference type="Gene3D" id="1.20.1560.10">
    <property type="entry name" value="ABC transporter type 1, transmembrane domain"/>
    <property type="match status" value="2"/>
</dbReference>
<evidence type="ECO:0000256" key="2">
    <source>
        <dbReference type="ARBA" id="ARBA00009726"/>
    </source>
</evidence>
<evidence type="ECO:0000256" key="10">
    <source>
        <dbReference type="SAM" id="MobiDB-lite"/>
    </source>
</evidence>
<feature type="transmembrane region" description="Helical" evidence="11">
    <location>
        <begin position="152"/>
        <end position="173"/>
    </location>
</feature>
<dbReference type="InterPro" id="IPR050173">
    <property type="entry name" value="ABC_transporter_C-like"/>
</dbReference>
<dbReference type="PROSITE" id="PS00211">
    <property type="entry name" value="ABC_TRANSPORTER_1"/>
    <property type="match status" value="2"/>
</dbReference>
<dbReference type="EMBL" id="BRYA01000363">
    <property type="protein sequence ID" value="GMI47855.1"/>
    <property type="molecule type" value="Genomic_DNA"/>
</dbReference>
<evidence type="ECO:0000256" key="1">
    <source>
        <dbReference type="ARBA" id="ARBA00004141"/>
    </source>
</evidence>
<keyword evidence="7" id="KW-0067">ATP-binding</keyword>
<keyword evidence="3" id="KW-0813">Transport</keyword>
<feature type="transmembrane region" description="Helical" evidence="11">
    <location>
        <begin position="179"/>
        <end position="201"/>
    </location>
</feature>
<evidence type="ECO:0000313" key="15">
    <source>
        <dbReference type="Proteomes" id="UP001165065"/>
    </source>
</evidence>
<name>A0A9W7GM49_9STRA</name>
<dbReference type="Proteomes" id="UP001165065">
    <property type="component" value="Unassembled WGS sequence"/>
</dbReference>
<proteinExistence type="inferred from homology"/>
<organism evidence="14 15">
    <name type="scientific">Triparma columacea</name>
    <dbReference type="NCBI Taxonomy" id="722753"/>
    <lineage>
        <taxon>Eukaryota</taxon>
        <taxon>Sar</taxon>
        <taxon>Stramenopiles</taxon>
        <taxon>Ochrophyta</taxon>
        <taxon>Bolidophyceae</taxon>
        <taxon>Parmales</taxon>
        <taxon>Triparmaceae</taxon>
        <taxon>Triparma</taxon>
    </lineage>
</organism>
<keyword evidence="4 11" id="KW-0812">Transmembrane</keyword>
<evidence type="ECO:0000256" key="8">
    <source>
        <dbReference type="ARBA" id="ARBA00022989"/>
    </source>
</evidence>
<feature type="transmembrane region" description="Helical" evidence="11">
    <location>
        <begin position="703"/>
        <end position="721"/>
    </location>
</feature>
<dbReference type="GO" id="GO:0140359">
    <property type="term" value="F:ABC-type transporter activity"/>
    <property type="evidence" value="ECO:0007669"/>
    <property type="project" value="InterPro"/>
</dbReference>
<dbReference type="InterPro" id="IPR017871">
    <property type="entry name" value="ABC_transporter-like_CS"/>
</dbReference>
<dbReference type="FunFam" id="1.20.1560.10:FF:000013">
    <property type="entry name" value="ABC transporter C family member 2"/>
    <property type="match status" value="1"/>
</dbReference>
<dbReference type="InterPro" id="IPR044746">
    <property type="entry name" value="ABCC_6TM_D1"/>
</dbReference>
<evidence type="ECO:0000256" key="6">
    <source>
        <dbReference type="ARBA" id="ARBA00022741"/>
    </source>
</evidence>